<keyword evidence="2" id="KW-1185">Reference proteome</keyword>
<name>A0A1E1LKS5_9HELO</name>
<protein>
    <submittedName>
        <fullName evidence="1">Uncharacterized protein</fullName>
    </submittedName>
</protein>
<organism evidence="1 2">
    <name type="scientific">Rhynchosporium agropyri</name>
    <dbReference type="NCBI Taxonomy" id="914238"/>
    <lineage>
        <taxon>Eukaryota</taxon>
        <taxon>Fungi</taxon>
        <taxon>Dikarya</taxon>
        <taxon>Ascomycota</taxon>
        <taxon>Pezizomycotina</taxon>
        <taxon>Leotiomycetes</taxon>
        <taxon>Helotiales</taxon>
        <taxon>Ploettnerulaceae</taxon>
        <taxon>Rhynchosporium</taxon>
    </lineage>
</organism>
<evidence type="ECO:0000313" key="1">
    <source>
        <dbReference type="EMBL" id="CZT11098.1"/>
    </source>
</evidence>
<dbReference type="AlphaFoldDB" id="A0A1E1LKS5"/>
<reference evidence="2" key="1">
    <citation type="submission" date="2016-03" db="EMBL/GenBank/DDBJ databases">
        <authorList>
            <person name="Guldener U."/>
        </authorList>
    </citation>
    <scope>NUCLEOTIDE SEQUENCE [LARGE SCALE GENOMIC DNA]</scope>
    <source>
        <strain evidence="2">04CH-RAC-A.6.1</strain>
    </source>
</reference>
<dbReference type="Proteomes" id="UP000178912">
    <property type="component" value="Unassembled WGS sequence"/>
</dbReference>
<accession>A0A1E1LKS5</accession>
<dbReference type="EMBL" id="FJUX01000136">
    <property type="protein sequence ID" value="CZT11098.1"/>
    <property type="molecule type" value="Genomic_DNA"/>
</dbReference>
<proteinExistence type="predicted"/>
<sequence>MFSENGVGALYTSRRHLRDQLLKPIHDDELNTQLRIFNIGA</sequence>
<gene>
    <name evidence="1" type="ORF">RAG0_15353</name>
</gene>
<evidence type="ECO:0000313" key="2">
    <source>
        <dbReference type="Proteomes" id="UP000178912"/>
    </source>
</evidence>